<organism evidence="1 2">
    <name type="scientific">Rugosimonospora acidiphila</name>
    <dbReference type="NCBI Taxonomy" id="556531"/>
    <lineage>
        <taxon>Bacteria</taxon>
        <taxon>Bacillati</taxon>
        <taxon>Actinomycetota</taxon>
        <taxon>Actinomycetes</taxon>
        <taxon>Micromonosporales</taxon>
        <taxon>Micromonosporaceae</taxon>
        <taxon>Rugosimonospora</taxon>
    </lineage>
</organism>
<name>A0ABP9SPQ4_9ACTN</name>
<evidence type="ECO:0000313" key="2">
    <source>
        <dbReference type="Proteomes" id="UP001501570"/>
    </source>
</evidence>
<protein>
    <submittedName>
        <fullName evidence="1">Uncharacterized protein</fullName>
    </submittedName>
</protein>
<evidence type="ECO:0000313" key="1">
    <source>
        <dbReference type="EMBL" id="GAA5198422.1"/>
    </source>
</evidence>
<dbReference type="RefSeq" id="WP_345637416.1">
    <property type="nucleotide sequence ID" value="NZ_BAABJQ010000033.1"/>
</dbReference>
<keyword evidence="2" id="KW-1185">Reference proteome</keyword>
<dbReference type="Proteomes" id="UP001501570">
    <property type="component" value="Unassembled WGS sequence"/>
</dbReference>
<proteinExistence type="predicted"/>
<dbReference type="EMBL" id="BAABJQ010000033">
    <property type="protein sequence ID" value="GAA5198422.1"/>
    <property type="molecule type" value="Genomic_DNA"/>
</dbReference>
<gene>
    <name evidence="1" type="ORF">GCM10023322_71800</name>
</gene>
<accession>A0ABP9SPQ4</accession>
<sequence>MEIDERIESRVRAAFGAAIGQDGDDLVAALEGLDEQGSQEALGLGLTVVEFVLRDAFGDEPTIAELSTEASEMREDLPRLLELVDQSDVVTFLAAVARGDTSLGGLGAKDVGWLTFVCGGYLLDTRGLPDQTWWEYLNEIWQAVSDRPAAE</sequence>
<comment type="caution">
    <text evidence="1">The sequence shown here is derived from an EMBL/GenBank/DDBJ whole genome shotgun (WGS) entry which is preliminary data.</text>
</comment>
<reference evidence="2" key="1">
    <citation type="journal article" date="2019" name="Int. J. Syst. Evol. Microbiol.">
        <title>The Global Catalogue of Microorganisms (GCM) 10K type strain sequencing project: providing services to taxonomists for standard genome sequencing and annotation.</title>
        <authorList>
            <consortium name="The Broad Institute Genomics Platform"/>
            <consortium name="The Broad Institute Genome Sequencing Center for Infectious Disease"/>
            <person name="Wu L."/>
            <person name="Ma J."/>
        </authorList>
    </citation>
    <scope>NUCLEOTIDE SEQUENCE [LARGE SCALE GENOMIC DNA]</scope>
    <source>
        <strain evidence="2">JCM 18304</strain>
    </source>
</reference>